<dbReference type="EMBL" id="KZ805472">
    <property type="protein sequence ID" value="PVH96176.1"/>
    <property type="molecule type" value="Genomic_DNA"/>
</dbReference>
<dbReference type="STRING" id="97972.A0A2V1DDF2"/>
<accession>A0A2V1DDF2</accession>
<keyword evidence="1" id="KW-1133">Transmembrane helix</keyword>
<evidence type="ECO:0000313" key="3">
    <source>
        <dbReference type="Proteomes" id="UP000244855"/>
    </source>
</evidence>
<keyword evidence="1" id="KW-0812">Transmembrane</keyword>
<feature type="transmembrane region" description="Helical" evidence="1">
    <location>
        <begin position="69"/>
        <end position="92"/>
    </location>
</feature>
<name>A0A2V1DDF2_9PLEO</name>
<keyword evidence="3" id="KW-1185">Reference proteome</keyword>
<keyword evidence="1" id="KW-0472">Membrane</keyword>
<evidence type="ECO:0000313" key="2">
    <source>
        <dbReference type="EMBL" id="PVH96176.1"/>
    </source>
</evidence>
<dbReference type="AlphaFoldDB" id="A0A2V1DDF2"/>
<dbReference type="Proteomes" id="UP000244855">
    <property type="component" value="Unassembled WGS sequence"/>
</dbReference>
<proteinExistence type="predicted"/>
<gene>
    <name evidence="2" type="ORF">DM02DRAFT_659468</name>
</gene>
<protein>
    <submittedName>
        <fullName evidence="2">Uncharacterized protein</fullName>
    </submittedName>
</protein>
<dbReference type="OrthoDB" id="5428901at2759"/>
<feature type="transmembrane region" description="Helical" evidence="1">
    <location>
        <begin position="34"/>
        <end position="57"/>
    </location>
</feature>
<evidence type="ECO:0000256" key="1">
    <source>
        <dbReference type="SAM" id="Phobius"/>
    </source>
</evidence>
<organism evidence="2 3">
    <name type="scientific">Periconia macrospinosa</name>
    <dbReference type="NCBI Taxonomy" id="97972"/>
    <lineage>
        <taxon>Eukaryota</taxon>
        <taxon>Fungi</taxon>
        <taxon>Dikarya</taxon>
        <taxon>Ascomycota</taxon>
        <taxon>Pezizomycotina</taxon>
        <taxon>Dothideomycetes</taxon>
        <taxon>Pleosporomycetidae</taxon>
        <taxon>Pleosporales</taxon>
        <taxon>Massarineae</taxon>
        <taxon>Periconiaceae</taxon>
        <taxon>Periconia</taxon>
    </lineage>
</organism>
<reference evidence="2 3" key="1">
    <citation type="journal article" date="2018" name="Sci. Rep.">
        <title>Comparative genomics provides insights into the lifestyle and reveals functional heterogeneity of dark septate endophytic fungi.</title>
        <authorList>
            <person name="Knapp D.G."/>
            <person name="Nemeth J.B."/>
            <person name="Barry K."/>
            <person name="Hainaut M."/>
            <person name="Henrissat B."/>
            <person name="Johnson J."/>
            <person name="Kuo A."/>
            <person name="Lim J.H.P."/>
            <person name="Lipzen A."/>
            <person name="Nolan M."/>
            <person name="Ohm R.A."/>
            <person name="Tamas L."/>
            <person name="Grigoriev I.V."/>
            <person name="Spatafora J.W."/>
            <person name="Nagy L.G."/>
            <person name="Kovacs G.M."/>
        </authorList>
    </citation>
    <scope>NUCLEOTIDE SEQUENCE [LARGE SCALE GENOMIC DNA]</scope>
    <source>
        <strain evidence="2 3">DSE2036</strain>
    </source>
</reference>
<sequence length="171" mass="18836">MHPLATASKSILQSYSSNHFSAFASGMRSRNLSLVILALPVILSELLPLLLATVPYSETTTWKAHLVSSWMAVAVLGLMIVIMLVVIILLFARRPKHYLNVELLIKTPLAATLLLVSGSNEFLSMWRGYALLERAERDVNVQGRGFKYSLVARSAEQGSTYPRIQVAHDGG</sequence>